<feature type="transmembrane region" description="Helical" evidence="7">
    <location>
        <begin position="76"/>
        <end position="98"/>
    </location>
</feature>
<dbReference type="EMBL" id="JBHLUU010000125">
    <property type="protein sequence ID" value="MFC0477847.1"/>
    <property type="molecule type" value="Genomic_DNA"/>
</dbReference>
<evidence type="ECO:0000256" key="1">
    <source>
        <dbReference type="ARBA" id="ARBA00004651"/>
    </source>
</evidence>
<dbReference type="PANTHER" id="PTHR43663">
    <property type="entry name" value="CHROMATE TRANSPORT PROTEIN-RELATED"/>
    <property type="match status" value="1"/>
</dbReference>
<name>A0ABV6KWZ8_9BACI</name>
<protein>
    <submittedName>
        <fullName evidence="8">Chromate transporter</fullName>
    </submittedName>
</protein>
<organism evidence="8 9">
    <name type="scientific">Robertmurraya beringensis</name>
    <dbReference type="NCBI Taxonomy" id="641660"/>
    <lineage>
        <taxon>Bacteria</taxon>
        <taxon>Bacillati</taxon>
        <taxon>Bacillota</taxon>
        <taxon>Bacilli</taxon>
        <taxon>Bacillales</taxon>
        <taxon>Bacillaceae</taxon>
        <taxon>Robertmurraya</taxon>
    </lineage>
</organism>
<keyword evidence="5 7" id="KW-1133">Transmembrane helix</keyword>
<evidence type="ECO:0000256" key="7">
    <source>
        <dbReference type="SAM" id="Phobius"/>
    </source>
</evidence>
<dbReference type="PANTHER" id="PTHR43663:SF1">
    <property type="entry name" value="CHROMATE TRANSPORTER"/>
    <property type="match status" value="1"/>
</dbReference>
<comment type="subcellular location">
    <subcellularLocation>
        <location evidence="1">Cell membrane</location>
        <topology evidence="1">Multi-pass membrane protein</topology>
    </subcellularLocation>
</comment>
<keyword evidence="4 7" id="KW-0812">Transmembrane</keyword>
<comment type="similarity">
    <text evidence="2">Belongs to the chromate ion transporter (CHR) (TC 2.A.51) family.</text>
</comment>
<dbReference type="InterPro" id="IPR003370">
    <property type="entry name" value="Chromate_transpt"/>
</dbReference>
<sequence length="189" mass="20751">MKHRQLFIAFFRSGILGYGGGPSSIPLVKKEVVDTFKWMDSDEFGDILALANALPGPINTKMAGYIGYRVGGVLGLLNALFASILPSIFFMIILLNVLNTYKDEPWVRGMSMAVVPVVAVMLATLTWDFIKKSSSSSLGWGWTLLFVVVSLVLLQFLNVHPAIIIFALLLSALLKKDPENSKEKEKTSA</sequence>
<evidence type="ECO:0000256" key="5">
    <source>
        <dbReference type="ARBA" id="ARBA00022989"/>
    </source>
</evidence>
<comment type="caution">
    <text evidence="8">The sequence shown here is derived from an EMBL/GenBank/DDBJ whole genome shotgun (WGS) entry which is preliminary data.</text>
</comment>
<evidence type="ECO:0000256" key="6">
    <source>
        <dbReference type="ARBA" id="ARBA00023136"/>
    </source>
</evidence>
<evidence type="ECO:0000313" key="9">
    <source>
        <dbReference type="Proteomes" id="UP001589738"/>
    </source>
</evidence>
<feature type="transmembrane region" description="Helical" evidence="7">
    <location>
        <begin position="110"/>
        <end position="130"/>
    </location>
</feature>
<feature type="transmembrane region" description="Helical" evidence="7">
    <location>
        <begin position="142"/>
        <end position="174"/>
    </location>
</feature>
<dbReference type="Proteomes" id="UP001589738">
    <property type="component" value="Unassembled WGS sequence"/>
</dbReference>
<evidence type="ECO:0000313" key="8">
    <source>
        <dbReference type="EMBL" id="MFC0477847.1"/>
    </source>
</evidence>
<dbReference type="Pfam" id="PF02417">
    <property type="entry name" value="Chromate_transp"/>
    <property type="match status" value="1"/>
</dbReference>
<proteinExistence type="inferred from homology"/>
<accession>A0ABV6KWZ8</accession>
<keyword evidence="6 7" id="KW-0472">Membrane</keyword>
<keyword evidence="3" id="KW-1003">Cell membrane</keyword>
<evidence type="ECO:0000256" key="3">
    <source>
        <dbReference type="ARBA" id="ARBA00022475"/>
    </source>
</evidence>
<dbReference type="InterPro" id="IPR052518">
    <property type="entry name" value="CHR_Transporter"/>
</dbReference>
<reference evidence="8 9" key="1">
    <citation type="submission" date="2024-09" db="EMBL/GenBank/DDBJ databases">
        <authorList>
            <person name="Sun Q."/>
            <person name="Mori K."/>
        </authorList>
    </citation>
    <scope>NUCLEOTIDE SEQUENCE [LARGE SCALE GENOMIC DNA]</scope>
    <source>
        <strain evidence="8 9">CGMCC 1.9126</strain>
    </source>
</reference>
<gene>
    <name evidence="8" type="ORF">ACFFHF_21905</name>
</gene>
<keyword evidence="9" id="KW-1185">Reference proteome</keyword>
<dbReference type="RefSeq" id="WP_377059037.1">
    <property type="nucleotide sequence ID" value="NZ_JBHLUU010000125.1"/>
</dbReference>
<evidence type="ECO:0000256" key="2">
    <source>
        <dbReference type="ARBA" id="ARBA00005262"/>
    </source>
</evidence>
<evidence type="ECO:0000256" key="4">
    <source>
        <dbReference type="ARBA" id="ARBA00022692"/>
    </source>
</evidence>